<proteinExistence type="predicted"/>
<protein>
    <submittedName>
        <fullName evidence="2">HNH endonuclease</fullName>
    </submittedName>
</protein>
<feature type="domain" description="HNH nuclease" evidence="1">
    <location>
        <begin position="16"/>
        <end position="71"/>
    </location>
</feature>
<keyword evidence="2" id="KW-0255">Endonuclease</keyword>
<keyword evidence="3" id="KW-1185">Reference proteome</keyword>
<dbReference type="CDD" id="cd00085">
    <property type="entry name" value="HNHc"/>
    <property type="match status" value="1"/>
</dbReference>
<dbReference type="GO" id="GO:0008270">
    <property type="term" value="F:zinc ion binding"/>
    <property type="evidence" value="ECO:0007669"/>
    <property type="project" value="InterPro"/>
</dbReference>
<dbReference type="Gene3D" id="1.10.30.50">
    <property type="match status" value="1"/>
</dbReference>
<name>A0A4U2ZCD0_9BACT</name>
<dbReference type="GO" id="GO:0004519">
    <property type="term" value="F:endonuclease activity"/>
    <property type="evidence" value="ECO:0007669"/>
    <property type="project" value="UniProtKB-KW"/>
</dbReference>
<evidence type="ECO:0000313" key="2">
    <source>
        <dbReference type="EMBL" id="TKI71250.1"/>
    </source>
</evidence>
<gene>
    <name evidence="2" type="ORF">FCU45_02400</name>
</gene>
<comment type="caution">
    <text evidence="2">The sequence shown here is derived from an EMBL/GenBank/DDBJ whole genome shotgun (WGS) entry which is preliminary data.</text>
</comment>
<evidence type="ECO:0000313" key="3">
    <source>
        <dbReference type="Proteomes" id="UP000309561"/>
    </source>
</evidence>
<dbReference type="RefSeq" id="WP_137011898.1">
    <property type="nucleotide sequence ID" value="NZ_SZPX01000001.1"/>
</dbReference>
<dbReference type="InterPro" id="IPR044925">
    <property type="entry name" value="His-Me_finger_sf"/>
</dbReference>
<organism evidence="2 3">
    <name type="scientific">Sulfurimonas crateris</name>
    <dbReference type="NCBI Taxonomy" id="2574727"/>
    <lineage>
        <taxon>Bacteria</taxon>
        <taxon>Pseudomonadati</taxon>
        <taxon>Campylobacterota</taxon>
        <taxon>Epsilonproteobacteria</taxon>
        <taxon>Campylobacterales</taxon>
        <taxon>Sulfurimonadaceae</taxon>
        <taxon>Sulfurimonas</taxon>
    </lineage>
</organism>
<dbReference type="Pfam" id="PF01844">
    <property type="entry name" value="HNH"/>
    <property type="match status" value="1"/>
</dbReference>
<dbReference type="AlphaFoldDB" id="A0A4U2ZCD0"/>
<dbReference type="InterPro" id="IPR002711">
    <property type="entry name" value="HNH"/>
</dbReference>
<reference evidence="2 3" key="1">
    <citation type="submission" date="2019-04" db="EMBL/GenBank/DDBJ databases">
        <title>Sulfurimonas crateris sp. nov. a facultative anaerobic sulfur-oxidizing chemolithautotrophic bacterium isolated from a terrestrial mud vulcano.</title>
        <authorList>
            <person name="Ratnikova N.M."/>
            <person name="Slobodkin A.I."/>
            <person name="Merkel A.Y."/>
            <person name="Novikov A."/>
            <person name="Bonch-Osmolovskaya E.A."/>
            <person name="Slobodkina G.B."/>
        </authorList>
    </citation>
    <scope>NUCLEOTIDE SEQUENCE [LARGE SCALE GENOMIC DNA]</scope>
    <source>
        <strain evidence="2 3">SN118</strain>
    </source>
</reference>
<evidence type="ECO:0000259" key="1">
    <source>
        <dbReference type="SMART" id="SM00507"/>
    </source>
</evidence>
<accession>A0A4U2ZCD0</accession>
<dbReference type="SUPFAM" id="SSF54060">
    <property type="entry name" value="His-Me finger endonucleases"/>
    <property type="match status" value="1"/>
</dbReference>
<keyword evidence="2" id="KW-0540">Nuclease</keyword>
<dbReference type="OrthoDB" id="9793236at2"/>
<sequence length="538" mass="62657">MASKYLSSLSKEDYESLTQKLWDIQNHRCFICEEEIDLKLNSTNIDHIKPLANKGKDSEENFALTHESCNKSKQDANLKIAKVLARLKKIQDDVSLKGSHGASLKDVLKFYDGSKFDFKWTQEDNIVKYSFSQIGDNKIYQAPIFTDNLSGEKSIFLEIPIEYLYHDEIINPRGINSSISKLVKEFDKGNPQLHLSLVRIHDNKLKVFDGQHKAVAQILLNTKKLVVRVFLNPDIDRLTETNTNAGSNLRQIAFDKSIMRQLNYTLYSERVKKYREEHNLKEDDYTFSEQQLVDYFKGDGANIKKYITDAIKHSVTNSKENKLKDYIDFEGKAKDLPISYSAFDKTILSTFISTKLILKTPIDYKTDEGLNPREIEIDQIVKLLNILADIVYVNKFQPEIGVYRIENKIIDKKDSDISDEHLIAYRMSKEEIMHNWLQYLQMVIKAYMSNTGKIINDDEIFQQPFDEQLWKNIRNFVKNLRDLPLWKDRGMASTVFSGKNTYDYWKAIFQTAKTPDNAVVLTKPLNYMEMIKYDDTRE</sequence>
<dbReference type="Proteomes" id="UP000309561">
    <property type="component" value="Unassembled WGS sequence"/>
</dbReference>
<dbReference type="GO" id="GO:0003676">
    <property type="term" value="F:nucleic acid binding"/>
    <property type="evidence" value="ECO:0007669"/>
    <property type="project" value="InterPro"/>
</dbReference>
<dbReference type="EMBL" id="SZPX01000001">
    <property type="protein sequence ID" value="TKI71250.1"/>
    <property type="molecule type" value="Genomic_DNA"/>
</dbReference>
<dbReference type="SMART" id="SM00507">
    <property type="entry name" value="HNHc"/>
    <property type="match status" value="1"/>
</dbReference>
<keyword evidence="2" id="KW-0378">Hydrolase</keyword>
<dbReference type="InterPro" id="IPR003615">
    <property type="entry name" value="HNH_nuc"/>
</dbReference>